<dbReference type="InterPro" id="IPR000160">
    <property type="entry name" value="GGDEF_dom"/>
</dbReference>
<sequence length="514" mass="56657">MILLRRFLRYLLSAHVWIVLGVVGPLGMLSVSGLMLLDLRRDTWDRAEQTSQNLLQVIERDIARNIEIYDLSLRGVVDNLRVPGLADVSPVLRQLILFDRAASASDMGVMLVLDESGNIIDDADAVQPRTANYADREYFQIHKTNRDQGLYISKPLISRLTGVPMIALSRRINKPDGSFGGVVMGTLKLSYFMRLFDRIGLGQNGAINLYRDDGTRIMRYPSVEADIGTSIAGTSNFERFARDRSGSFTSISVRDKVERHYAFTHIADLPLVLNVALATGEIEAEWRSKAWIIGGTSLVLCGLTIILALWVGRELRHRTAMQAELARLSLTDGLTGLSNRRRFDEALPHAWTGATRTGKPLSLLIVDADHFKCFNDRYGHQVGDDVLRGLAHCLIGTVHRDEDLVCRVGGEEFALLLPETDLSGALRIAEKVHSEIAAFRLWPAGLGAGAVTVSIGVACSDGGRRTSTTCNELYRSADAALYEAKAGGRNQTRWAGTTGRDLEKSSPLLRIVNT</sequence>
<dbReference type="CDD" id="cd12915">
    <property type="entry name" value="PDC2_DGC_like"/>
    <property type="match status" value="1"/>
</dbReference>
<dbReference type="Gene3D" id="3.30.70.270">
    <property type="match status" value="1"/>
</dbReference>
<organism evidence="5 6">
    <name type="scientific">Lichenifustis flavocetrariae</name>
    <dbReference type="NCBI Taxonomy" id="2949735"/>
    <lineage>
        <taxon>Bacteria</taxon>
        <taxon>Pseudomonadati</taxon>
        <taxon>Pseudomonadota</taxon>
        <taxon>Alphaproteobacteria</taxon>
        <taxon>Hyphomicrobiales</taxon>
        <taxon>Lichenihabitantaceae</taxon>
        <taxon>Lichenifustis</taxon>
    </lineage>
</organism>
<dbReference type="PROSITE" id="PS50887">
    <property type="entry name" value="GGDEF"/>
    <property type="match status" value="1"/>
</dbReference>
<dbReference type="GO" id="GO:0043709">
    <property type="term" value="P:cell adhesion involved in single-species biofilm formation"/>
    <property type="evidence" value="ECO:0007669"/>
    <property type="project" value="TreeGrafter"/>
</dbReference>
<comment type="catalytic activity">
    <reaction evidence="2">
        <text>2 GTP = 3',3'-c-di-GMP + 2 diphosphate</text>
        <dbReference type="Rhea" id="RHEA:24898"/>
        <dbReference type="ChEBI" id="CHEBI:33019"/>
        <dbReference type="ChEBI" id="CHEBI:37565"/>
        <dbReference type="ChEBI" id="CHEBI:58805"/>
        <dbReference type="EC" id="2.7.7.65"/>
    </reaction>
</comment>
<feature type="domain" description="GGDEF" evidence="4">
    <location>
        <begin position="359"/>
        <end position="497"/>
    </location>
</feature>
<dbReference type="InterPro" id="IPR050469">
    <property type="entry name" value="Diguanylate_Cyclase"/>
</dbReference>
<comment type="caution">
    <text evidence="5">The sequence shown here is derived from an EMBL/GenBank/DDBJ whole genome shotgun (WGS) entry which is preliminary data.</text>
</comment>
<evidence type="ECO:0000313" key="5">
    <source>
        <dbReference type="EMBL" id="MCW6512747.1"/>
    </source>
</evidence>
<dbReference type="PANTHER" id="PTHR45138">
    <property type="entry name" value="REGULATORY COMPONENTS OF SENSORY TRANSDUCTION SYSTEM"/>
    <property type="match status" value="1"/>
</dbReference>
<dbReference type="Proteomes" id="UP001165667">
    <property type="component" value="Unassembled WGS sequence"/>
</dbReference>
<dbReference type="Pfam" id="PF22588">
    <property type="entry name" value="dCache_1_like"/>
    <property type="match status" value="1"/>
</dbReference>
<feature type="transmembrane region" description="Helical" evidence="3">
    <location>
        <begin position="290"/>
        <end position="311"/>
    </location>
</feature>
<protein>
    <recommendedName>
        <fullName evidence="1">diguanylate cyclase</fullName>
        <ecNumber evidence="1">2.7.7.65</ecNumber>
    </recommendedName>
</protein>
<evidence type="ECO:0000256" key="1">
    <source>
        <dbReference type="ARBA" id="ARBA00012528"/>
    </source>
</evidence>
<dbReference type="PANTHER" id="PTHR45138:SF9">
    <property type="entry name" value="DIGUANYLATE CYCLASE DGCM-RELATED"/>
    <property type="match status" value="1"/>
</dbReference>
<reference evidence="5" key="1">
    <citation type="submission" date="2022-05" db="EMBL/GenBank/DDBJ databases">
        <authorList>
            <person name="Pankratov T."/>
        </authorList>
    </citation>
    <scope>NUCLEOTIDE SEQUENCE</scope>
    <source>
        <strain evidence="5">BP6-180914</strain>
    </source>
</reference>
<dbReference type="AlphaFoldDB" id="A0AA41ZBB8"/>
<evidence type="ECO:0000259" key="4">
    <source>
        <dbReference type="PROSITE" id="PS50887"/>
    </source>
</evidence>
<dbReference type="NCBIfam" id="TIGR00254">
    <property type="entry name" value="GGDEF"/>
    <property type="match status" value="1"/>
</dbReference>
<feature type="transmembrane region" description="Helical" evidence="3">
    <location>
        <begin position="261"/>
        <end position="278"/>
    </location>
</feature>
<name>A0AA41ZBB8_9HYPH</name>
<gene>
    <name evidence="5" type="ORF">M8523_33125</name>
</gene>
<dbReference type="RefSeq" id="WP_282589123.1">
    <property type="nucleotide sequence ID" value="NZ_JAMOIM010000063.1"/>
</dbReference>
<dbReference type="SUPFAM" id="SSF103190">
    <property type="entry name" value="Sensory domain-like"/>
    <property type="match status" value="1"/>
</dbReference>
<dbReference type="InterPro" id="IPR054327">
    <property type="entry name" value="His-kinase-like_sensor"/>
</dbReference>
<keyword evidence="3" id="KW-0812">Transmembrane</keyword>
<dbReference type="GO" id="GO:1902201">
    <property type="term" value="P:negative regulation of bacterial-type flagellum-dependent cell motility"/>
    <property type="evidence" value="ECO:0007669"/>
    <property type="project" value="TreeGrafter"/>
</dbReference>
<feature type="transmembrane region" description="Helical" evidence="3">
    <location>
        <begin position="12"/>
        <end position="37"/>
    </location>
</feature>
<dbReference type="EC" id="2.7.7.65" evidence="1"/>
<dbReference type="GO" id="GO:0052621">
    <property type="term" value="F:diguanylate cyclase activity"/>
    <property type="evidence" value="ECO:0007669"/>
    <property type="project" value="UniProtKB-EC"/>
</dbReference>
<evidence type="ECO:0000313" key="6">
    <source>
        <dbReference type="Proteomes" id="UP001165667"/>
    </source>
</evidence>
<keyword evidence="3" id="KW-0472">Membrane</keyword>
<dbReference type="InterPro" id="IPR029787">
    <property type="entry name" value="Nucleotide_cyclase"/>
</dbReference>
<dbReference type="EMBL" id="JAMOIM010000063">
    <property type="protein sequence ID" value="MCW6512747.1"/>
    <property type="molecule type" value="Genomic_DNA"/>
</dbReference>
<keyword evidence="6" id="KW-1185">Reference proteome</keyword>
<dbReference type="GO" id="GO:0005886">
    <property type="term" value="C:plasma membrane"/>
    <property type="evidence" value="ECO:0007669"/>
    <property type="project" value="TreeGrafter"/>
</dbReference>
<accession>A0AA41ZBB8</accession>
<dbReference type="SMART" id="SM00267">
    <property type="entry name" value="GGDEF"/>
    <property type="match status" value="1"/>
</dbReference>
<dbReference type="InterPro" id="IPR043128">
    <property type="entry name" value="Rev_trsase/Diguanyl_cyclase"/>
</dbReference>
<dbReference type="CDD" id="cd01949">
    <property type="entry name" value="GGDEF"/>
    <property type="match status" value="1"/>
</dbReference>
<dbReference type="Gene3D" id="3.30.450.20">
    <property type="entry name" value="PAS domain"/>
    <property type="match status" value="2"/>
</dbReference>
<keyword evidence="3" id="KW-1133">Transmembrane helix</keyword>
<dbReference type="FunFam" id="3.30.70.270:FF:000001">
    <property type="entry name" value="Diguanylate cyclase domain protein"/>
    <property type="match status" value="1"/>
</dbReference>
<dbReference type="InterPro" id="IPR029151">
    <property type="entry name" value="Sensor-like_sf"/>
</dbReference>
<dbReference type="CDD" id="cd12914">
    <property type="entry name" value="PDC1_DGC_like"/>
    <property type="match status" value="1"/>
</dbReference>
<dbReference type="SUPFAM" id="SSF55073">
    <property type="entry name" value="Nucleotide cyclase"/>
    <property type="match status" value="1"/>
</dbReference>
<evidence type="ECO:0000256" key="2">
    <source>
        <dbReference type="ARBA" id="ARBA00034247"/>
    </source>
</evidence>
<dbReference type="Pfam" id="PF00990">
    <property type="entry name" value="GGDEF"/>
    <property type="match status" value="1"/>
</dbReference>
<proteinExistence type="predicted"/>
<evidence type="ECO:0000256" key="3">
    <source>
        <dbReference type="SAM" id="Phobius"/>
    </source>
</evidence>